<proteinExistence type="inferred from homology"/>
<accession>A0AA35WJT1</accession>
<dbReference type="PANTHER" id="PTHR23077:SF144">
    <property type="entry name" value="PROTEASOME-ASSOCIATED ATPASE"/>
    <property type="match status" value="1"/>
</dbReference>
<keyword evidence="7" id="KW-0647">Proteasome</keyword>
<dbReference type="GO" id="GO:0000502">
    <property type="term" value="C:proteasome complex"/>
    <property type="evidence" value="ECO:0007669"/>
    <property type="project" value="UniProtKB-KW"/>
</dbReference>
<dbReference type="Proteomes" id="UP001174909">
    <property type="component" value="Unassembled WGS sequence"/>
</dbReference>
<comment type="caution">
    <text evidence="7">The sequence shown here is derived from an EMBL/GenBank/DDBJ whole genome shotgun (WGS) entry which is preliminary data.</text>
</comment>
<evidence type="ECO:0000256" key="3">
    <source>
        <dbReference type="ARBA" id="ARBA00023054"/>
    </source>
</evidence>
<feature type="coiled-coil region" evidence="5">
    <location>
        <begin position="13"/>
        <end position="40"/>
    </location>
</feature>
<dbReference type="Pfam" id="PF00004">
    <property type="entry name" value="AAA"/>
    <property type="match status" value="1"/>
</dbReference>
<evidence type="ECO:0000256" key="5">
    <source>
        <dbReference type="SAM" id="Coils"/>
    </source>
</evidence>
<name>A0AA35WJT1_GEOBA</name>
<dbReference type="InterPro" id="IPR027417">
    <property type="entry name" value="P-loop_NTPase"/>
</dbReference>
<keyword evidence="8" id="KW-1185">Reference proteome</keyword>
<protein>
    <submittedName>
        <fullName evidence="7">Proteasome-associated ATPase</fullName>
    </submittedName>
</protein>
<evidence type="ECO:0000259" key="6">
    <source>
        <dbReference type="SMART" id="SM00382"/>
    </source>
</evidence>
<dbReference type="InterPro" id="IPR003593">
    <property type="entry name" value="AAA+_ATPase"/>
</dbReference>
<dbReference type="FunFam" id="3.40.50.300:FF:001025">
    <property type="entry name" value="ATPase family, AAA domain-containing 2B"/>
    <property type="match status" value="1"/>
</dbReference>
<sequence>MTMDETDRRRPLLFQLRRQLQEDEITFEEARRTIVELEGTLEKVTAPANRVGTLLAPPENGVAYITVGGSEYYANVDARLDERRLKVGTRVLVNEAFAVVGDMGESPSGTVGKIVDVLDDGRLQVGQEHGSQTHILLRGADLVRESLKAGEEVRIDPLFRVALEKMPHSEVKDFYLEEVPDLPWEKIGGQKDAIQAIKDTIEMPVLHPELFKRFQYSTPKGFLLYGPPGCGKTLIGKATAYNLEKQVQEDGLNLKACFMHIKGPEILNMWLGESERKVREIFSQAREKRREGFLPVVFIDEAESVLGTRRAIRSHNISNTVVPMFCAEMDGIESLQDVVIILTSNRPDLIDPAILRPGRIDRKIKVNRPDEDAAREILGIYLTADLPVAEGALNAQDGNARAAVDDLVARAIAEIYAKRDDTRFLEVTLRSGRKDVLSRGDLCSGAILESIVQRAKEIAIKRCIASGSVEGIGFEDLLAAIEMEYGENEIFPPTDNTEDWLKLLDYDPENVVRAAPIRPRRERRTHRHGVV</sequence>
<evidence type="ECO:0000313" key="7">
    <source>
        <dbReference type="EMBL" id="CAI8016377.1"/>
    </source>
</evidence>
<dbReference type="PANTHER" id="PTHR23077">
    <property type="entry name" value="AAA-FAMILY ATPASE"/>
    <property type="match status" value="1"/>
</dbReference>
<evidence type="ECO:0000256" key="1">
    <source>
        <dbReference type="ARBA" id="ARBA00022741"/>
    </source>
</evidence>
<dbReference type="Gene3D" id="2.40.50.140">
    <property type="entry name" value="Nucleic acid-binding proteins"/>
    <property type="match status" value="2"/>
</dbReference>
<dbReference type="GO" id="GO:0005524">
    <property type="term" value="F:ATP binding"/>
    <property type="evidence" value="ECO:0007669"/>
    <property type="project" value="UniProtKB-KW"/>
</dbReference>
<dbReference type="Pfam" id="PF16450">
    <property type="entry name" value="Prot_ATP_ID_OB_C"/>
    <property type="match status" value="1"/>
</dbReference>
<keyword evidence="3 5" id="KW-0175">Coiled coil</keyword>
<organism evidence="7 8">
    <name type="scientific">Geodia barretti</name>
    <name type="common">Barrett's horny sponge</name>
    <dbReference type="NCBI Taxonomy" id="519541"/>
    <lineage>
        <taxon>Eukaryota</taxon>
        <taxon>Metazoa</taxon>
        <taxon>Porifera</taxon>
        <taxon>Demospongiae</taxon>
        <taxon>Heteroscleromorpha</taxon>
        <taxon>Tetractinellida</taxon>
        <taxon>Astrophorina</taxon>
        <taxon>Geodiidae</taxon>
        <taxon>Geodia</taxon>
    </lineage>
</organism>
<keyword evidence="2 4" id="KW-0067">ATP-binding</keyword>
<comment type="similarity">
    <text evidence="4">Belongs to the AAA ATPase family.</text>
</comment>
<gene>
    <name evidence="7" type="ORF">GBAR_LOCUS10049</name>
</gene>
<feature type="domain" description="AAA+ ATPase" evidence="6">
    <location>
        <begin position="218"/>
        <end position="370"/>
    </location>
</feature>
<dbReference type="PROSITE" id="PS00674">
    <property type="entry name" value="AAA"/>
    <property type="match status" value="1"/>
</dbReference>
<dbReference type="InterPro" id="IPR050168">
    <property type="entry name" value="AAA_ATPase_domain"/>
</dbReference>
<dbReference type="SMART" id="SM00382">
    <property type="entry name" value="AAA"/>
    <property type="match status" value="1"/>
</dbReference>
<dbReference type="AlphaFoldDB" id="A0AA35WJT1"/>
<dbReference type="InterPro" id="IPR003960">
    <property type="entry name" value="ATPase_AAA_CS"/>
</dbReference>
<dbReference type="SUPFAM" id="SSF52540">
    <property type="entry name" value="P-loop containing nucleoside triphosphate hydrolases"/>
    <property type="match status" value="1"/>
</dbReference>
<evidence type="ECO:0000256" key="2">
    <source>
        <dbReference type="ARBA" id="ARBA00022840"/>
    </source>
</evidence>
<dbReference type="Gene3D" id="3.40.50.300">
    <property type="entry name" value="P-loop containing nucleotide triphosphate hydrolases"/>
    <property type="match status" value="1"/>
</dbReference>
<keyword evidence="1 4" id="KW-0547">Nucleotide-binding</keyword>
<dbReference type="EMBL" id="CASHTH010001525">
    <property type="protein sequence ID" value="CAI8016377.1"/>
    <property type="molecule type" value="Genomic_DNA"/>
</dbReference>
<evidence type="ECO:0000256" key="4">
    <source>
        <dbReference type="RuleBase" id="RU003651"/>
    </source>
</evidence>
<dbReference type="Gene3D" id="1.10.8.60">
    <property type="match status" value="1"/>
</dbReference>
<dbReference type="InterPro" id="IPR032501">
    <property type="entry name" value="Prot_ATP_ID_OB_2nd"/>
</dbReference>
<dbReference type="InterPro" id="IPR012340">
    <property type="entry name" value="NA-bd_OB-fold"/>
</dbReference>
<dbReference type="GO" id="GO:0016887">
    <property type="term" value="F:ATP hydrolysis activity"/>
    <property type="evidence" value="ECO:0007669"/>
    <property type="project" value="InterPro"/>
</dbReference>
<dbReference type="InterPro" id="IPR041626">
    <property type="entry name" value="Prot_ATP_ID_OB_N"/>
</dbReference>
<dbReference type="Pfam" id="PF17758">
    <property type="entry name" value="Prot_ATP_ID_OB_N"/>
    <property type="match status" value="1"/>
</dbReference>
<evidence type="ECO:0000313" key="8">
    <source>
        <dbReference type="Proteomes" id="UP001174909"/>
    </source>
</evidence>
<reference evidence="7" key="1">
    <citation type="submission" date="2023-03" db="EMBL/GenBank/DDBJ databases">
        <authorList>
            <person name="Steffen K."/>
            <person name="Cardenas P."/>
        </authorList>
    </citation>
    <scope>NUCLEOTIDE SEQUENCE</scope>
</reference>
<dbReference type="InterPro" id="IPR003959">
    <property type="entry name" value="ATPase_AAA_core"/>
</dbReference>